<feature type="chain" id="PRO_5011780060" evidence="2">
    <location>
        <begin position="31"/>
        <end position="230"/>
    </location>
</feature>
<name>A0A1I7KKT2_9BURK</name>
<reference evidence="4" key="1">
    <citation type="submission" date="2016-10" db="EMBL/GenBank/DDBJ databases">
        <authorList>
            <person name="Varghese N."/>
            <person name="Submissions S."/>
        </authorList>
    </citation>
    <scope>NUCLEOTIDE SEQUENCE [LARGE SCALE GENOMIC DNA]</scope>
    <source>
        <strain evidence="4">CGMCC 1.11014</strain>
    </source>
</reference>
<dbReference type="GO" id="GO:0009279">
    <property type="term" value="C:cell outer membrane"/>
    <property type="evidence" value="ECO:0007669"/>
    <property type="project" value="UniProtKB-SubCell"/>
</dbReference>
<proteinExistence type="predicted"/>
<dbReference type="Gene3D" id="2.40.160.20">
    <property type="match status" value="1"/>
</dbReference>
<evidence type="ECO:0000256" key="2">
    <source>
        <dbReference type="SAM" id="SignalP"/>
    </source>
</evidence>
<accession>A0A1I7KKT2</accession>
<comment type="subcellular location">
    <subcellularLocation>
        <location evidence="1">Cell outer membrane</location>
    </subcellularLocation>
</comment>
<dbReference type="SUPFAM" id="SSF56925">
    <property type="entry name" value="OMPA-like"/>
    <property type="match status" value="1"/>
</dbReference>
<evidence type="ECO:0000313" key="3">
    <source>
        <dbReference type="EMBL" id="SFU98021.1"/>
    </source>
</evidence>
<feature type="signal peptide" evidence="2">
    <location>
        <begin position="1"/>
        <end position="30"/>
    </location>
</feature>
<dbReference type="Pfam" id="PF03922">
    <property type="entry name" value="OmpW"/>
    <property type="match status" value="1"/>
</dbReference>
<dbReference type="Proteomes" id="UP000199391">
    <property type="component" value="Unassembled WGS sequence"/>
</dbReference>
<dbReference type="InterPro" id="IPR005618">
    <property type="entry name" value="OMPW"/>
</dbReference>
<gene>
    <name evidence="3" type="ORF">SAMN05216552_1017109</name>
</gene>
<keyword evidence="4" id="KW-1185">Reference proteome</keyword>
<evidence type="ECO:0000256" key="1">
    <source>
        <dbReference type="ARBA" id="ARBA00004442"/>
    </source>
</evidence>
<keyword evidence="2" id="KW-0732">Signal</keyword>
<protein>
    <submittedName>
        <fullName evidence="3">Outer membrane protein</fullName>
    </submittedName>
</protein>
<dbReference type="PANTHER" id="PTHR36920:SF1">
    <property type="entry name" value="OUTER MEMBRANE PROTEIN W"/>
    <property type="match status" value="1"/>
</dbReference>
<organism evidence="3 4">
    <name type="scientific">Pseudoduganella namucuonensis</name>
    <dbReference type="NCBI Taxonomy" id="1035707"/>
    <lineage>
        <taxon>Bacteria</taxon>
        <taxon>Pseudomonadati</taxon>
        <taxon>Pseudomonadota</taxon>
        <taxon>Betaproteobacteria</taxon>
        <taxon>Burkholderiales</taxon>
        <taxon>Oxalobacteraceae</taxon>
        <taxon>Telluria group</taxon>
        <taxon>Pseudoduganella</taxon>
    </lineage>
</organism>
<sequence length="230" mass="24204">MNNKMNTRVNGALKLLALAAALAVATGASAQSAGQWMAQVGLNKIEPDVKSGNVTAPALPESRADIGADVQPVFTVGRMLTDNISLELHLGVPYKHKIYGAGSLEGTGALATSEVLPPTLFAQYRLFKPDSVVRPYAGLGLTYAYFRNETGSGQLTALLNPGGPPATFSMQNKWAVAVQLGATVAINKQWFADVSVAKSKLKSTATYSTGQTMEARLDPLAVCIGIGYNF</sequence>
<dbReference type="PANTHER" id="PTHR36920">
    <property type="match status" value="1"/>
</dbReference>
<evidence type="ECO:0000313" key="4">
    <source>
        <dbReference type="Proteomes" id="UP000199391"/>
    </source>
</evidence>
<dbReference type="STRING" id="1035707.SAMN05216552_1017109"/>
<dbReference type="GO" id="GO:0055085">
    <property type="term" value="P:transmembrane transport"/>
    <property type="evidence" value="ECO:0007669"/>
    <property type="project" value="TreeGrafter"/>
</dbReference>
<dbReference type="InterPro" id="IPR011250">
    <property type="entry name" value="OMP/PagP_B-barrel"/>
</dbReference>
<dbReference type="AlphaFoldDB" id="A0A1I7KKT2"/>
<dbReference type="EMBL" id="FPBO01000017">
    <property type="protein sequence ID" value="SFU98021.1"/>
    <property type="molecule type" value="Genomic_DNA"/>
</dbReference>